<keyword evidence="8" id="KW-0418">Kinase</keyword>
<keyword evidence="9" id="KW-0067">ATP-binding</keyword>
<evidence type="ECO:0000256" key="5">
    <source>
        <dbReference type="ARBA" id="ARBA00022553"/>
    </source>
</evidence>
<evidence type="ECO:0000256" key="17">
    <source>
        <dbReference type="PROSITE-ProRule" id="PRU00169"/>
    </source>
</evidence>
<evidence type="ECO:0000256" key="4">
    <source>
        <dbReference type="ARBA" id="ARBA00022475"/>
    </source>
</evidence>
<evidence type="ECO:0000256" key="9">
    <source>
        <dbReference type="ARBA" id="ARBA00022840"/>
    </source>
</evidence>
<dbReference type="SUPFAM" id="SSF52172">
    <property type="entry name" value="CheY-like"/>
    <property type="match status" value="4"/>
</dbReference>
<comment type="function">
    <text evidence="15">Putative oxygen sensor; modulates the activity of FixJ, a transcriptional activator of nitrogen fixation fixK gene. FixL probably acts as a kinase that phosphorylates FixJ.</text>
</comment>
<evidence type="ECO:0000256" key="1">
    <source>
        <dbReference type="ARBA" id="ARBA00000085"/>
    </source>
</evidence>
<dbReference type="Pfam" id="PF00989">
    <property type="entry name" value="PAS"/>
    <property type="match status" value="2"/>
</dbReference>
<dbReference type="FunFam" id="1.10.287.130:FF:000038">
    <property type="entry name" value="Sensory transduction histidine kinase"/>
    <property type="match status" value="1"/>
</dbReference>
<dbReference type="InterPro" id="IPR011006">
    <property type="entry name" value="CheY-like_superfamily"/>
</dbReference>
<dbReference type="Gene3D" id="1.10.287.130">
    <property type="match status" value="1"/>
</dbReference>
<evidence type="ECO:0000259" key="20">
    <source>
        <dbReference type="PROSITE" id="PS50112"/>
    </source>
</evidence>
<keyword evidence="14" id="KW-0804">Transcription</keyword>
<keyword evidence="7" id="KW-0547">Nucleotide-binding</keyword>
<comment type="subcellular location">
    <subcellularLocation>
        <location evidence="2">Cell membrane</location>
    </subcellularLocation>
</comment>
<feature type="domain" description="PAS" evidence="20">
    <location>
        <begin position="268"/>
        <end position="321"/>
    </location>
</feature>
<feature type="domain" description="PAS" evidence="20">
    <location>
        <begin position="392"/>
        <end position="438"/>
    </location>
</feature>
<feature type="domain" description="Response regulatory" evidence="19">
    <location>
        <begin position="1100"/>
        <end position="1354"/>
    </location>
</feature>
<dbReference type="InterPro" id="IPR005467">
    <property type="entry name" value="His_kinase_dom"/>
</dbReference>
<dbReference type="SMART" id="SM00091">
    <property type="entry name" value="PAS"/>
    <property type="match status" value="4"/>
</dbReference>
<protein>
    <recommendedName>
        <fullName evidence="16">Sensor protein FixL</fullName>
        <ecNumber evidence="3">2.7.13.3</ecNumber>
    </recommendedName>
</protein>
<evidence type="ECO:0000313" key="22">
    <source>
        <dbReference type="EMBL" id="MCZ0865020.1"/>
    </source>
</evidence>
<dbReference type="PROSITE" id="PS50110">
    <property type="entry name" value="RESPONSE_REGULATORY"/>
    <property type="match status" value="3"/>
</dbReference>
<organism evidence="22 23">
    <name type="scientific">Dasania phycosphaerae</name>
    <dbReference type="NCBI Taxonomy" id="2950436"/>
    <lineage>
        <taxon>Bacteria</taxon>
        <taxon>Pseudomonadati</taxon>
        <taxon>Pseudomonadota</taxon>
        <taxon>Gammaproteobacteria</taxon>
        <taxon>Cellvibrionales</taxon>
        <taxon>Spongiibacteraceae</taxon>
        <taxon>Dasania</taxon>
    </lineage>
</organism>
<dbReference type="GO" id="GO:0000155">
    <property type="term" value="F:phosphorelay sensor kinase activity"/>
    <property type="evidence" value="ECO:0007669"/>
    <property type="project" value="InterPro"/>
</dbReference>
<comment type="caution">
    <text evidence="22">The sequence shown here is derived from an EMBL/GenBank/DDBJ whole genome shotgun (WGS) entry which is preliminary data.</text>
</comment>
<evidence type="ECO:0000256" key="13">
    <source>
        <dbReference type="ARBA" id="ARBA00023136"/>
    </source>
</evidence>
<dbReference type="InterPro" id="IPR035965">
    <property type="entry name" value="PAS-like_dom_sf"/>
</dbReference>
<dbReference type="NCBIfam" id="TIGR00229">
    <property type="entry name" value="sensory_box"/>
    <property type="match status" value="3"/>
</dbReference>
<dbReference type="Gene3D" id="3.30.450.20">
    <property type="entry name" value="PAS domain"/>
    <property type="match status" value="4"/>
</dbReference>
<evidence type="ECO:0000256" key="6">
    <source>
        <dbReference type="ARBA" id="ARBA00022679"/>
    </source>
</evidence>
<keyword evidence="4" id="KW-1003">Cell membrane</keyword>
<dbReference type="SUPFAM" id="SSF55874">
    <property type="entry name" value="ATPase domain of HSP90 chaperone/DNA topoisomerase II/histidine kinase"/>
    <property type="match status" value="1"/>
</dbReference>
<evidence type="ECO:0000256" key="2">
    <source>
        <dbReference type="ARBA" id="ARBA00004236"/>
    </source>
</evidence>
<dbReference type="Pfam" id="PF00072">
    <property type="entry name" value="Response_reg"/>
    <property type="match status" value="4"/>
</dbReference>
<dbReference type="CDD" id="cd00082">
    <property type="entry name" value="HisKA"/>
    <property type="match status" value="1"/>
</dbReference>
<proteinExistence type="predicted"/>
<keyword evidence="6" id="KW-0808">Transferase</keyword>
<dbReference type="PROSITE" id="PS50109">
    <property type="entry name" value="HIS_KIN"/>
    <property type="match status" value="1"/>
</dbReference>
<dbReference type="Pfam" id="PF00512">
    <property type="entry name" value="HisKA"/>
    <property type="match status" value="1"/>
</dbReference>
<dbReference type="SUPFAM" id="SSF55781">
    <property type="entry name" value="GAF domain-like"/>
    <property type="match status" value="1"/>
</dbReference>
<keyword evidence="11" id="KW-0805">Transcription regulation</keyword>
<dbReference type="CDD" id="cd00130">
    <property type="entry name" value="PAS"/>
    <property type="match status" value="3"/>
</dbReference>
<evidence type="ECO:0000256" key="3">
    <source>
        <dbReference type="ARBA" id="ARBA00012438"/>
    </source>
</evidence>
<dbReference type="InterPro" id="IPR004358">
    <property type="entry name" value="Sig_transdc_His_kin-like_C"/>
</dbReference>
<dbReference type="SMART" id="SM00388">
    <property type="entry name" value="HisKA"/>
    <property type="match status" value="1"/>
</dbReference>
<dbReference type="SMART" id="SM00065">
    <property type="entry name" value="GAF"/>
    <property type="match status" value="1"/>
</dbReference>
<evidence type="ECO:0000256" key="16">
    <source>
        <dbReference type="ARBA" id="ARBA00070616"/>
    </source>
</evidence>
<dbReference type="SMART" id="SM00387">
    <property type="entry name" value="HATPase_c"/>
    <property type="match status" value="1"/>
</dbReference>
<dbReference type="InterPro" id="IPR003594">
    <property type="entry name" value="HATPase_dom"/>
</dbReference>
<dbReference type="Pfam" id="PF02518">
    <property type="entry name" value="HATPase_c"/>
    <property type="match status" value="1"/>
</dbReference>
<keyword evidence="13" id="KW-0472">Membrane</keyword>
<name>A0A9J6RKS5_9GAMM</name>
<feature type="domain" description="Histidine kinase" evidence="18">
    <location>
        <begin position="719"/>
        <end position="938"/>
    </location>
</feature>
<feature type="domain" description="Response regulatory" evidence="19">
    <location>
        <begin position="1366"/>
        <end position="1487"/>
    </location>
</feature>
<dbReference type="CDD" id="cd17574">
    <property type="entry name" value="REC_OmpR"/>
    <property type="match status" value="1"/>
</dbReference>
<feature type="modified residue" description="4-aspartylphosphate" evidence="17">
    <location>
        <position position="1149"/>
    </location>
</feature>
<dbReference type="SMART" id="SM00448">
    <property type="entry name" value="REC"/>
    <property type="match status" value="4"/>
</dbReference>
<keyword evidence="10" id="KW-0902">Two-component regulatory system</keyword>
<dbReference type="FunFam" id="3.40.50.2300:FF:000001">
    <property type="entry name" value="DNA-binding response regulator PhoB"/>
    <property type="match status" value="1"/>
</dbReference>
<evidence type="ECO:0000256" key="8">
    <source>
        <dbReference type="ARBA" id="ARBA00022777"/>
    </source>
</evidence>
<evidence type="ECO:0000256" key="15">
    <source>
        <dbReference type="ARBA" id="ARBA00059827"/>
    </source>
</evidence>
<dbReference type="InterPro" id="IPR000014">
    <property type="entry name" value="PAS"/>
</dbReference>
<dbReference type="Proteomes" id="UP001069090">
    <property type="component" value="Unassembled WGS sequence"/>
</dbReference>
<dbReference type="InterPro" id="IPR013767">
    <property type="entry name" value="PAS_fold"/>
</dbReference>
<feature type="modified residue" description="4-aspartylphosphate" evidence="17">
    <location>
        <position position="1415"/>
    </location>
</feature>
<dbReference type="FunFam" id="3.30.450.20:FF:000060">
    <property type="entry name" value="Sensor protein FixL"/>
    <property type="match status" value="2"/>
</dbReference>
<dbReference type="InterPro" id="IPR001789">
    <property type="entry name" value="Sig_transdc_resp-reg_receiver"/>
</dbReference>
<dbReference type="InterPro" id="IPR003018">
    <property type="entry name" value="GAF"/>
</dbReference>
<keyword evidence="12" id="KW-0238">DNA-binding</keyword>
<dbReference type="InterPro" id="IPR036097">
    <property type="entry name" value="HisK_dim/P_sf"/>
</dbReference>
<evidence type="ECO:0000256" key="14">
    <source>
        <dbReference type="ARBA" id="ARBA00023163"/>
    </source>
</evidence>
<evidence type="ECO:0000256" key="7">
    <source>
        <dbReference type="ARBA" id="ARBA00022741"/>
    </source>
</evidence>
<reference evidence="22 23" key="1">
    <citation type="submission" date="2022-12" db="EMBL/GenBank/DDBJ databases">
        <title>Dasania phycosphaerae sp. nov., isolated from particulate material of the south coast of Korea.</title>
        <authorList>
            <person name="Jiang Y."/>
        </authorList>
    </citation>
    <scope>NUCLEOTIDE SEQUENCE [LARGE SCALE GENOMIC DNA]</scope>
    <source>
        <strain evidence="22 23">GY-19</strain>
    </source>
</reference>
<evidence type="ECO:0000256" key="12">
    <source>
        <dbReference type="ARBA" id="ARBA00023125"/>
    </source>
</evidence>
<dbReference type="InterPro" id="IPR003661">
    <property type="entry name" value="HisK_dim/P_dom"/>
</dbReference>
<dbReference type="Pfam" id="PF08447">
    <property type="entry name" value="PAS_3"/>
    <property type="match status" value="1"/>
</dbReference>
<feature type="domain" description="PAC" evidence="21">
    <location>
        <begin position="89"/>
        <end position="139"/>
    </location>
</feature>
<comment type="catalytic activity">
    <reaction evidence="1">
        <text>ATP + protein L-histidine = ADP + protein N-phospho-L-histidine.</text>
        <dbReference type="EC" id="2.7.13.3"/>
    </reaction>
</comment>
<dbReference type="Pfam" id="PF13426">
    <property type="entry name" value="PAS_9"/>
    <property type="match status" value="1"/>
</dbReference>
<dbReference type="SUPFAM" id="SSF47384">
    <property type="entry name" value="Homodimeric domain of signal transducing histidine kinase"/>
    <property type="match status" value="1"/>
</dbReference>
<feature type="domain" description="PAC" evidence="21">
    <location>
        <begin position="215"/>
        <end position="267"/>
    </location>
</feature>
<evidence type="ECO:0000313" key="23">
    <source>
        <dbReference type="Proteomes" id="UP001069090"/>
    </source>
</evidence>
<dbReference type="Gene3D" id="2.10.70.100">
    <property type="match status" value="1"/>
</dbReference>
<dbReference type="PROSITE" id="PS50113">
    <property type="entry name" value="PAC"/>
    <property type="match status" value="3"/>
</dbReference>
<dbReference type="SMART" id="SM00086">
    <property type="entry name" value="PAC"/>
    <property type="match status" value="4"/>
</dbReference>
<dbReference type="Gene3D" id="3.40.50.2300">
    <property type="match status" value="4"/>
</dbReference>
<dbReference type="PROSITE" id="PS50112">
    <property type="entry name" value="PAS"/>
    <property type="match status" value="3"/>
</dbReference>
<feature type="domain" description="PAC" evidence="21">
    <location>
        <begin position="463"/>
        <end position="517"/>
    </location>
</feature>
<feature type="domain" description="Response regulatory" evidence="19">
    <location>
        <begin position="980"/>
        <end position="1091"/>
    </location>
</feature>
<dbReference type="PRINTS" id="PR00344">
    <property type="entry name" value="BCTRLSENSOR"/>
</dbReference>
<evidence type="ECO:0000256" key="10">
    <source>
        <dbReference type="ARBA" id="ARBA00023012"/>
    </source>
</evidence>
<dbReference type="PANTHER" id="PTHR43047:SF63">
    <property type="entry name" value="HISTIDINE KINASE"/>
    <property type="match status" value="1"/>
</dbReference>
<dbReference type="EMBL" id="JAPTGG010000005">
    <property type="protein sequence ID" value="MCZ0865020.1"/>
    <property type="molecule type" value="Genomic_DNA"/>
</dbReference>
<dbReference type="InterPro" id="IPR013655">
    <property type="entry name" value="PAS_fold_3"/>
</dbReference>
<dbReference type="GO" id="GO:0009927">
    <property type="term" value="F:histidine phosphotransfer kinase activity"/>
    <property type="evidence" value="ECO:0007669"/>
    <property type="project" value="TreeGrafter"/>
</dbReference>
<dbReference type="InterPro" id="IPR000700">
    <property type="entry name" value="PAS-assoc_C"/>
</dbReference>
<evidence type="ECO:0000259" key="21">
    <source>
        <dbReference type="PROSITE" id="PS50113"/>
    </source>
</evidence>
<keyword evidence="23" id="KW-1185">Reference proteome</keyword>
<evidence type="ECO:0000259" key="18">
    <source>
        <dbReference type="PROSITE" id="PS50109"/>
    </source>
</evidence>
<evidence type="ECO:0000256" key="11">
    <source>
        <dbReference type="ARBA" id="ARBA00023015"/>
    </source>
</evidence>
<dbReference type="InterPro" id="IPR001610">
    <property type="entry name" value="PAC"/>
</dbReference>
<dbReference type="FunFam" id="3.30.565.10:FF:000023">
    <property type="entry name" value="PAS domain-containing sensor histidine kinase"/>
    <property type="match status" value="1"/>
</dbReference>
<dbReference type="GO" id="GO:0005886">
    <property type="term" value="C:plasma membrane"/>
    <property type="evidence" value="ECO:0007669"/>
    <property type="project" value="UniProtKB-SubCell"/>
</dbReference>
<feature type="domain" description="PAS" evidence="20">
    <location>
        <begin position="12"/>
        <end position="65"/>
    </location>
</feature>
<dbReference type="EC" id="2.7.13.3" evidence="3"/>
<dbReference type="Gene3D" id="3.30.450.40">
    <property type="match status" value="1"/>
</dbReference>
<dbReference type="GO" id="GO:0005524">
    <property type="term" value="F:ATP binding"/>
    <property type="evidence" value="ECO:0007669"/>
    <property type="project" value="UniProtKB-KW"/>
</dbReference>
<dbReference type="RefSeq" id="WP_258331174.1">
    <property type="nucleotide sequence ID" value="NZ_JAPTGG010000005.1"/>
</dbReference>
<accession>A0A9J6RKS5</accession>
<dbReference type="GO" id="GO:0006355">
    <property type="term" value="P:regulation of DNA-templated transcription"/>
    <property type="evidence" value="ECO:0007669"/>
    <property type="project" value="InterPro"/>
</dbReference>
<dbReference type="SUPFAM" id="SSF55785">
    <property type="entry name" value="PYP-like sensor domain (PAS domain)"/>
    <property type="match status" value="4"/>
</dbReference>
<dbReference type="GO" id="GO:0003677">
    <property type="term" value="F:DNA binding"/>
    <property type="evidence" value="ECO:0007669"/>
    <property type="project" value="UniProtKB-KW"/>
</dbReference>
<evidence type="ECO:0000259" key="19">
    <source>
        <dbReference type="PROSITE" id="PS50110"/>
    </source>
</evidence>
<dbReference type="InterPro" id="IPR036890">
    <property type="entry name" value="HATPase_C_sf"/>
</dbReference>
<dbReference type="Gene3D" id="3.30.565.10">
    <property type="entry name" value="Histidine kinase-like ATPase, C-terminal domain"/>
    <property type="match status" value="1"/>
</dbReference>
<dbReference type="Pfam" id="PF13185">
    <property type="entry name" value="GAF_2"/>
    <property type="match status" value="1"/>
</dbReference>
<dbReference type="CDD" id="cd16922">
    <property type="entry name" value="HATPase_EvgS-ArcB-TorS-like"/>
    <property type="match status" value="1"/>
</dbReference>
<dbReference type="CDD" id="cd00156">
    <property type="entry name" value="REC"/>
    <property type="match status" value="1"/>
</dbReference>
<dbReference type="InterPro" id="IPR029016">
    <property type="entry name" value="GAF-like_dom_sf"/>
</dbReference>
<dbReference type="PANTHER" id="PTHR43047">
    <property type="entry name" value="TWO-COMPONENT HISTIDINE PROTEIN KINASE"/>
    <property type="match status" value="1"/>
</dbReference>
<sequence>MTKSHSPKDISNKNMVEALMEAIVDGIITIDEKGIIHSVNPATERIFGYKKEEMIGHNVKILMPDPYQSEHDGYLQNYHNTGHKKIIGIGREVLGKRKNGEIFPLELAVNDMVVDGKPMFAGIVRDISERKQAEEALTASSKRLSLATEASGSGVWEYDVTSNSLVWDDQMFNIYRIEKNEFSAVYQTWINSVHQDDITQAEQAFKHTVETGKPFDSLFRIIWPDNSIRYIEAHAQAITDSNNKVQRVIGVNTDVTEAKSVEFEYQARENRIRALMDTIVDGIIVINNQGKILSMNPAAETLFGYQQDEIHLRNIKMLMPEPYSSAHDGYLRNYRNTRVKKIIGIGREVVGLRKDGSTFPMELAVSEAVVSGETLFTGIVRNISERKHVFDQLNLQSSALEAAANAILITDEKGIIEWSNSAFTKLTGYLPDDVIGKSTRILKSGKEPPSLFHNLWQTVNEGKVWQGEMFNKRKDGTLYIEEQTITPVSDDSGKITHFIAIKLDITERKQSEQAIAEKSKALEIVAEYERTQSKVMALFNTYNDASEIFELMLKNLAECHQLHLSAVFLFDEWQGKFSCIANHGIPGNINKKIELGEGLIGQAALNEKQVVIGASESSPFNIDVGLFEIKPKTVVINPIHYASKTLGILVVSSLNILDDNELSFLDRLAKQVGVSLNSLNQYKHLEALSKQLKQRGKEISLKNTQLEQSNRLKTEFLANMSHELRTPMNAIIGFSEVLKDELLGDLNEEQKDYVSEIFQSANHLLSLINDILDLSKIEAGKMELLLELIYLPETLNNAISIIKERAYNHNISIAVDIDETINYGKVDSRKFKQILFNLLSNAVKFTPDGGSVTLKAERTEKDLSISIIDTGIGISQNNIDLLFQPFVQLDGSLSRHYEGTGLGLAMVKRLVELHGGSVELTSEIDKGSTFKFTIPYISDDDLLTEKPPSNTDSLKLEKAITNLDSNSNNTENTTTNKSNRVLIIDDDDEYVKAIKNKLAIEGCQVFHAQDEKTALSTAVEKEVDLILLDIAPRSIDSISIIKKIKQHDKFKNTPVISMTASKTKGLNLGAINILEKPVYKDELINSVTKYIPNIDKPKVKILVVDDEEKAVQFLTDQLEGSGYKTLSAYSGEEAINAVQEHHPDLIILDLMMPGMSGFEVTANLRQTKDFADIPVIILTAKILTEQDKMWLSENTNHVIDKCGFNTIDFLSTIRKNFDSPATSAPKKPTQKPPSYVTEAPLILIIENNDTQANLLKLYLEESGYNIQLAESAQEGLELMQKNKPDLITIDLLMSELDSVNFFEIKNNFPEYSEIPVMVLSLTKENNDLGAVTADAVLSKPVQRAEITSLVERLLPIKIGIKKQKPKILLIDDDPKAIKIVSSYLHEKQYQVSSALSGIDGLELLKNDQPDLIILDLMMPEINGFEVIERLKENDDTKDIPIIILTAKILNSEDRKTLSSQVAAIAEKGKIDRDILLKDVNKALQRHHKT</sequence>
<keyword evidence="5 17" id="KW-0597">Phosphoprotein</keyword>
<gene>
    <name evidence="22" type="ORF">O0V09_07395</name>
</gene>
<feature type="modified residue" description="4-aspartylphosphate" evidence="17">
    <location>
        <position position="1029"/>
    </location>
</feature>